<keyword evidence="13" id="KW-0472">Membrane</keyword>
<evidence type="ECO:0000256" key="10">
    <source>
        <dbReference type="ARBA" id="ARBA00023242"/>
    </source>
</evidence>
<dbReference type="Pfam" id="PF00270">
    <property type="entry name" value="DEAD"/>
    <property type="match status" value="1"/>
</dbReference>
<keyword evidence="8 12" id="KW-0347">Helicase</keyword>
<keyword evidence="13" id="KW-0812">Transmembrane</keyword>
<dbReference type="InterPro" id="IPR014001">
    <property type="entry name" value="Helicase_ATP-bd"/>
</dbReference>
<evidence type="ECO:0000256" key="9">
    <source>
        <dbReference type="ARBA" id="ARBA00022840"/>
    </source>
</evidence>
<proteinExistence type="inferred from homology"/>
<dbReference type="SUPFAM" id="SSF52540">
    <property type="entry name" value="P-loop containing nucleoside triphosphate hydrolases"/>
    <property type="match status" value="2"/>
</dbReference>
<dbReference type="GO" id="GO:0003676">
    <property type="term" value="F:nucleic acid binding"/>
    <property type="evidence" value="ECO:0007669"/>
    <property type="project" value="InterPro"/>
</dbReference>
<dbReference type="Gene3D" id="3.40.50.300">
    <property type="entry name" value="P-loop containing nucleotide triphosphate hydrolases"/>
    <property type="match status" value="2"/>
</dbReference>
<reference evidence="15" key="1">
    <citation type="submission" date="2021-02" db="EMBL/GenBank/DDBJ databases">
        <authorList>
            <person name="Dougan E. K."/>
            <person name="Rhodes N."/>
            <person name="Thang M."/>
            <person name="Chan C."/>
        </authorList>
    </citation>
    <scope>NUCLEOTIDE SEQUENCE</scope>
</reference>
<dbReference type="PROSITE" id="PS51192">
    <property type="entry name" value="HELICASE_ATP_BIND_1"/>
    <property type="match status" value="1"/>
</dbReference>
<dbReference type="EC" id="3.6.4.13" evidence="3"/>
<dbReference type="InterPro" id="IPR001650">
    <property type="entry name" value="Helicase_C-like"/>
</dbReference>
<comment type="subcellular location">
    <subcellularLocation>
        <location evidence="1">Nucleus</location>
        <location evidence="1">Nucleolus</location>
    </subcellularLocation>
</comment>
<keyword evidence="7 12" id="KW-0378">Hydrolase</keyword>
<evidence type="ECO:0000256" key="2">
    <source>
        <dbReference type="ARBA" id="ARBA00009334"/>
    </source>
</evidence>
<sequence>MKDVSGWGDLHLPPLDWASLEREPFRRAFLDLPCEACRRKLGITVSAELGVLPGYALRGLRDQEILAPMPIQAQALPLVLSGCDVVGLAQTGSGKTLAFLLPGLVHIEAQRPLAVDEAASPMVLVLAPTRELAIQIADEATKLLLHSQEGNHPGGLRAVCLYGGGRKQDQIQSLSLGSHLVVATPGRLLDFVISREVSLLRVTFFVLDEADRMLDLGFKGDVVAVSGQVRPERQSLFFSATWSREVQELTNGLCHQGIMPVRISVGRQGASGEPAASVARAGIVQQVVVLDYPDNAERQSAEKQRLLEEHLHHTRAASEDHKVLVFVATKAFANTLANRLCEAGFAAAAIHGGKSQDDRLWALDQFRMGALVVYIFFLLLLLFFYTFCLVHYCLTFRFFFVGGFCKPL</sequence>
<dbReference type="SMART" id="SM00487">
    <property type="entry name" value="DEXDc"/>
    <property type="match status" value="1"/>
</dbReference>
<evidence type="ECO:0000256" key="3">
    <source>
        <dbReference type="ARBA" id="ARBA00012552"/>
    </source>
</evidence>
<evidence type="ECO:0000259" key="14">
    <source>
        <dbReference type="PROSITE" id="PS51192"/>
    </source>
</evidence>
<dbReference type="InterPro" id="IPR000629">
    <property type="entry name" value="RNA-helicase_DEAD-box_CS"/>
</dbReference>
<evidence type="ECO:0000256" key="13">
    <source>
        <dbReference type="SAM" id="Phobius"/>
    </source>
</evidence>
<dbReference type="CDD" id="cd00268">
    <property type="entry name" value="DEADc"/>
    <property type="match status" value="1"/>
</dbReference>
<gene>
    <name evidence="15" type="ORF">PGLA2088_LOCUS15760</name>
</gene>
<keyword evidence="13" id="KW-1133">Transmembrane helix</keyword>
<feature type="transmembrane region" description="Helical" evidence="13">
    <location>
        <begin position="371"/>
        <end position="394"/>
    </location>
</feature>
<evidence type="ECO:0000256" key="8">
    <source>
        <dbReference type="ARBA" id="ARBA00022806"/>
    </source>
</evidence>
<organism evidence="15 16">
    <name type="scientific">Polarella glacialis</name>
    <name type="common">Dinoflagellate</name>
    <dbReference type="NCBI Taxonomy" id="89957"/>
    <lineage>
        <taxon>Eukaryota</taxon>
        <taxon>Sar</taxon>
        <taxon>Alveolata</taxon>
        <taxon>Dinophyceae</taxon>
        <taxon>Suessiales</taxon>
        <taxon>Suessiaceae</taxon>
        <taxon>Polarella</taxon>
    </lineage>
</organism>
<evidence type="ECO:0000313" key="16">
    <source>
        <dbReference type="Proteomes" id="UP000626109"/>
    </source>
</evidence>
<dbReference type="GO" id="GO:0016787">
    <property type="term" value="F:hydrolase activity"/>
    <property type="evidence" value="ECO:0007669"/>
    <property type="project" value="UniProtKB-KW"/>
</dbReference>
<evidence type="ECO:0000256" key="7">
    <source>
        <dbReference type="ARBA" id="ARBA00022801"/>
    </source>
</evidence>
<evidence type="ECO:0000256" key="4">
    <source>
        <dbReference type="ARBA" id="ARBA00022517"/>
    </source>
</evidence>
<name>A0A813IXE8_POLGL</name>
<keyword evidence="4" id="KW-0690">Ribosome biogenesis</keyword>
<comment type="similarity">
    <text evidence="2">Belongs to the DEAD box helicase family. DDX5/DBP2 subfamily.</text>
</comment>
<evidence type="ECO:0000256" key="1">
    <source>
        <dbReference type="ARBA" id="ARBA00004604"/>
    </source>
</evidence>
<keyword evidence="5" id="KW-0698">rRNA processing</keyword>
<dbReference type="InterPro" id="IPR011545">
    <property type="entry name" value="DEAD/DEAH_box_helicase_dom"/>
</dbReference>
<protein>
    <recommendedName>
        <fullName evidence="3">RNA helicase</fullName>
        <ecNumber evidence="3">3.6.4.13</ecNumber>
    </recommendedName>
</protein>
<dbReference type="PROSITE" id="PS00039">
    <property type="entry name" value="DEAD_ATP_HELICASE"/>
    <property type="match status" value="1"/>
</dbReference>
<evidence type="ECO:0000256" key="11">
    <source>
        <dbReference type="ARBA" id="ARBA00037449"/>
    </source>
</evidence>
<keyword evidence="10" id="KW-0539">Nucleus</keyword>
<dbReference type="AlphaFoldDB" id="A0A813IXE8"/>
<comment type="caution">
    <text evidence="15">The sequence shown here is derived from an EMBL/GenBank/DDBJ whole genome shotgun (WGS) entry which is preliminary data.</text>
</comment>
<comment type="function">
    <text evidence="11">ATP-dependent RNA helicase required for 60S ribosomal subunit synthesis. Involved in efficient pre-rRNA processing, predominantly at site A3, which is necessary for the normal formation of 25S and 5.8S rRNAs.</text>
</comment>
<dbReference type="GO" id="GO:0003724">
    <property type="term" value="F:RNA helicase activity"/>
    <property type="evidence" value="ECO:0007669"/>
    <property type="project" value="UniProtKB-EC"/>
</dbReference>
<dbReference type="InterPro" id="IPR027417">
    <property type="entry name" value="P-loop_NTPase"/>
</dbReference>
<evidence type="ECO:0000256" key="6">
    <source>
        <dbReference type="ARBA" id="ARBA00022741"/>
    </source>
</evidence>
<keyword evidence="6 12" id="KW-0547">Nucleotide-binding</keyword>
<dbReference type="Proteomes" id="UP000626109">
    <property type="component" value="Unassembled WGS sequence"/>
</dbReference>
<evidence type="ECO:0000256" key="5">
    <source>
        <dbReference type="ARBA" id="ARBA00022552"/>
    </source>
</evidence>
<dbReference type="InterPro" id="IPR044742">
    <property type="entry name" value="DEAD/DEAH_RhlB"/>
</dbReference>
<keyword evidence="9 12" id="KW-0067">ATP-binding</keyword>
<dbReference type="GO" id="GO:0005524">
    <property type="term" value="F:ATP binding"/>
    <property type="evidence" value="ECO:0007669"/>
    <property type="project" value="UniProtKB-KW"/>
</dbReference>
<feature type="domain" description="Helicase ATP-binding" evidence="14">
    <location>
        <begin position="76"/>
        <end position="260"/>
    </location>
</feature>
<dbReference type="PANTHER" id="PTHR47958">
    <property type="entry name" value="ATP-DEPENDENT RNA HELICASE DBP3"/>
    <property type="match status" value="1"/>
</dbReference>
<dbReference type="EMBL" id="CAJNNW010019660">
    <property type="protein sequence ID" value="CAE8664937.1"/>
    <property type="molecule type" value="Genomic_DNA"/>
</dbReference>
<dbReference type="Pfam" id="PF00271">
    <property type="entry name" value="Helicase_C"/>
    <property type="match status" value="1"/>
</dbReference>
<evidence type="ECO:0000256" key="12">
    <source>
        <dbReference type="RuleBase" id="RU000492"/>
    </source>
</evidence>
<evidence type="ECO:0000313" key="15">
    <source>
        <dbReference type="EMBL" id="CAE8664937.1"/>
    </source>
</evidence>
<accession>A0A813IXE8</accession>